<evidence type="ECO:0000256" key="3">
    <source>
        <dbReference type="ARBA" id="ARBA00012328"/>
    </source>
</evidence>
<comment type="catalytic activity">
    <reaction evidence="11 12">
        <text>uridine(1498) in 16S rRNA + S-adenosyl-L-methionine = N(3)-methyluridine(1498) in 16S rRNA + S-adenosyl-L-homocysteine + H(+)</text>
        <dbReference type="Rhea" id="RHEA:42920"/>
        <dbReference type="Rhea" id="RHEA-COMP:10283"/>
        <dbReference type="Rhea" id="RHEA-COMP:10284"/>
        <dbReference type="ChEBI" id="CHEBI:15378"/>
        <dbReference type="ChEBI" id="CHEBI:57856"/>
        <dbReference type="ChEBI" id="CHEBI:59789"/>
        <dbReference type="ChEBI" id="CHEBI:65315"/>
        <dbReference type="ChEBI" id="CHEBI:74502"/>
        <dbReference type="EC" id="2.1.1.193"/>
    </reaction>
</comment>
<evidence type="ECO:0000256" key="12">
    <source>
        <dbReference type="PIRNR" id="PIRNR015601"/>
    </source>
</evidence>
<keyword evidence="9 12" id="KW-0949">S-adenosyl-L-methionine</keyword>
<evidence type="ECO:0000259" key="13">
    <source>
        <dbReference type="Pfam" id="PF04452"/>
    </source>
</evidence>
<dbReference type="CDD" id="cd18084">
    <property type="entry name" value="RsmE-like"/>
    <property type="match status" value="1"/>
</dbReference>
<dbReference type="PANTHER" id="PTHR30027:SF3">
    <property type="entry name" value="16S RRNA (URACIL(1498)-N(3))-METHYLTRANSFERASE"/>
    <property type="match status" value="1"/>
</dbReference>
<dbReference type="Gene3D" id="2.40.240.20">
    <property type="entry name" value="Hypothetical PUA domain-like, domain 1"/>
    <property type="match status" value="1"/>
</dbReference>
<evidence type="ECO:0000256" key="1">
    <source>
        <dbReference type="ARBA" id="ARBA00004496"/>
    </source>
</evidence>
<reference evidence="15" key="1">
    <citation type="journal article" date="2014" name="Genome Announc.">
        <title>Draft Genome Sequences of Three Alkaliphilic Bacillus Strains, Bacillus wakoensis JCM 9140T, Bacillus akibai JCM 9157T, and Bacillus hemicellulosilyticus JCM 9152T.</title>
        <authorList>
            <person name="Yuki M."/>
            <person name="Oshima K."/>
            <person name="Suda W."/>
            <person name="Oshida Y."/>
            <person name="Kitamura K."/>
            <person name="Iida T."/>
            <person name="Hattori M."/>
            <person name="Ohkuma M."/>
        </authorList>
    </citation>
    <scope>NUCLEOTIDE SEQUENCE [LARGE SCALE GENOMIC DNA]</scope>
    <source>
        <strain evidence="15">JCM 9152</strain>
    </source>
</reference>
<evidence type="ECO:0000256" key="5">
    <source>
        <dbReference type="ARBA" id="ARBA00022490"/>
    </source>
</evidence>
<dbReference type="NCBIfam" id="TIGR00046">
    <property type="entry name" value="RsmE family RNA methyltransferase"/>
    <property type="match status" value="1"/>
</dbReference>
<dbReference type="Proteomes" id="UP000018895">
    <property type="component" value="Unassembled WGS sequence"/>
</dbReference>
<evidence type="ECO:0000256" key="8">
    <source>
        <dbReference type="ARBA" id="ARBA00022679"/>
    </source>
</evidence>
<dbReference type="InterPro" id="IPR029028">
    <property type="entry name" value="Alpha/beta_knot_MTases"/>
</dbReference>
<keyword evidence="6 12" id="KW-0698">rRNA processing</keyword>
<evidence type="ECO:0000259" key="14">
    <source>
        <dbReference type="Pfam" id="PF20260"/>
    </source>
</evidence>
<dbReference type="InterPro" id="IPR046887">
    <property type="entry name" value="RsmE_PUA-like"/>
</dbReference>
<evidence type="ECO:0000256" key="11">
    <source>
        <dbReference type="ARBA" id="ARBA00047944"/>
    </source>
</evidence>
<gene>
    <name evidence="15" type="ORF">JCM9152_3179</name>
</gene>
<feature type="domain" description="Ribosomal RNA small subunit methyltransferase E PUA-like" evidence="14">
    <location>
        <begin position="18"/>
        <end position="64"/>
    </location>
</feature>
<feature type="domain" description="Ribosomal RNA small subunit methyltransferase E methyltransferase" evidence="13">
    <location>
        <begin position="73"/>
        <end position="243"/>
    </location>
</feature>
<protein>
    <recommendedName>
        <fullName evidence="4 12">Ribosomal RNA small subunit methyltransferase E</fullName>
        <ecNumber evidence="3 12">2.1.1.193</ecNumber>
    </recommendedName>
</protein>
<evidence type="ECO:0000256" key="6">
    <source>
        <dbReference type="ARBA" id="ARBA00022552"/>
    </source>
</evidence>
<comment type="caution">
    <text evidence="15">The sequence shown here is derived from an EMBL/GenBank/DDBJ whole genome shotgun (WGS) entry which is preliminary data.</text>
</comment>
<keyword evidence="5 12" id="KW-0963">Cytoplasm</keyword>
<keyword evidence="7 12" id="KW-0489">Methyltransferase</keyword>
<keyword evidence="16" id="KW-1185">Reference proteome</keyword>
<dbReference type="GO" id="GO:0070042">
    <property type="term" value="F:rRNA (uridine-N3-)-methyltransferase activity"/>
    <property type="evidence" value="ECO:0007669"/>
    <property type="project" value="TreeGrafter"/>
</dbReference>
<dbReference type="Gene3D" id="3.40.1280.10">
    <property type="match status" value="1"/>
</dbReference>
<organism evidence="15 16">
    <name type="scientific">Halalkalibacter hemicellulosilyticusJCM 9152</name>
    <dbReference type="NCBI Taxonomy" id="1236971"/>
    <lineage>
        <taxon>Bacteria</taxon>
        <taxon>Bacillati</taxon>
        <taxon>Bacillota</taxon>
        <taxon>Bacilli</taxon>
        <taxon>Bacillales</taxon>
        <taxon>Bacillaceae</taxon>
        <taxon>Halalkalibacter</taxon>
    </lineage>
</organism>
<evidence type="ECO:0000256" key="4">
    <source>
        <dbReference type="ARBA" id="ARBA00013673"/>
    </source>
</evidence>
<evidence type="ECO:0000256" key="10">
    <source>
        <dbReference type="ARBA" id="ARBA00025699"/>
    </source>
</evidence>
<evidence type="ECO:0000313" key="16">
    <source>
        <dbReference type="Proteomes" id="UP000018895"/>
    </source>
</evidence>
<comment type="subcellular location">
    <subcellularLocation>
        <location evidence="1 12">Cytoplasm</location>
    </subcellularLocation>
</comment>
<dbReference type="PIRSF" id="PIRSF015601">
    <property type="entry name" value="MTase_slr0722"/>
    <property type="match status" value="1"/>
</dbReference>
<dbReference type="GO" id="GO:0005737">
    <property type="term" value="C:cytoplasm"/>
    <property type="evidence" value="ECO:0007669"/>
    <property type="project" value="UniProtKB-SubCell"/>
</dbReference>
<dbReference type="InterPro" id="IPR046886">
    <property type="entry name" value="RsmE_MTase_dom"/>
</dbReference>
<evidence type="ECO:0000256" key="7">
    <source>
        <dbReference type="ARBA" id="ARBA00022603"/>
    </source>
</evidence>
<dbReference type="InterPro" id="IPR029026">
    <property type="entry name" value="tRNA_m1G_MTases_N"/>
</dbReference>
<name>W4QK09_9BACI</name>
<proteinExistence type="inferred from homology"/>
<dbReference type="STRING" id="1236971.JCM9152_3179"/>
<dbReference type="AlphaFoldDB" id="W4QK09"/>
<dbReference type="SUPFAM" id="SSF88697">
    <property type="entry name" value="PUA domain-like"/>
    <property type="match status" value="1"/>
</dbReference>
<dbReference type="EMBL" id="BAUU01000022">
    <property type="protein sequence ID" value="GAE31694.1"/>
    <property type="molecule type" value="Genomic_DNA"/>
</dbReference>
<comment type="similarity">
    <text evidence="2 12">Belongs to the RNA methyltransferase RsmE family.</text>
</comment>
<dbReference type="GO" id="GO:0070475">
    <property type="term" value="P:rRNA base methylation"/>
    <property type="evidence" value="ECO:0007669"/>
    <property type="project" value="TreeGrafter"/>
</dbReference>
<dbReference type="OrthoDB" id="9815641at2"/>
<dbReference type="RefSeq" id="WP_035345690.1">
    <property type="nucleotide sequence ID" value="NZ_BAUU01000022.1"/>
</dbReference>
<evidence type="ECO:0000313" key="15">
    <source>
        <dbReference type="EMBL" id="GAE31694.1"/>
    </source>
</evidence>
<keyword evidence="8 12" id="KW-0808">Transferase</keyword>
<dbReference type="InterPro" id="IPR015947">
    <property type="entry name" value="PUA-like_sf"/>
</dbReference>
<dbReference type="InterPro" id="IPR006700">
    <property type="entry name" value="RsmE"/>
</dbReference>
<evidence type="ECO:0000256" key="2">
    <source>
        <dbReference type="ARBA" id="ARBA00005528"/>
    </source>
</evidence>
<dbReference type="Pfam" id="PF20260">
    <property type="entry name" value="PUA_4"/>
    <property type="match status" value="1"/>
</dbReference>
<evidence type="ECO:0000256" key="9">
    <source>
        <dbReference type="ARBA" id="ARBA00022691"/>
    </source>
</evidence>
<dbReference type="EC" id="2.1.1.193" evidence="3 12"/>
<dbReference type="SUPFAM" id="SSF75217">
    <property type="entry name" value="alpha/beta knot"/>
    <property type="match status" value="1"/>
</dbReference>
<accession>W4QK09</accession>
<dbReference type="Pfam" id="PF04452">
    <property type="entry name" value="Methyltrans_RNA"/>
    <property type="match status" value="1"/>
</dbReference>
<dbReference type="PANTHER" id="PTHR30027">
    <property type="entry name" value="RIBOSOMAL RNA SMALL SUBUNIT METHYLTRANSFERASE E"/>
    <property type="match status" value="1"/>
</dbReference>
<sequence>MQRYFVLPEQMKDHEVSITGEDVKHITKVMRMSIGDEIVCSNNASRTVRCTIKDISDQQVIAVIAEDIQPNTELPIAVTIAQALPKADKLEWIIQKGTELGAHIFQPFAASRSIVKWDQKKAIKKRERLEKIAKEAAEQSYRERIPYVADFISFTELLKMVQHYDRTIIAYEEVAKEQYHTYFADTLQGLTYGQRLLIIIGPEGGLSEEEVEKLQEQEAVPCSFGPRILRTETAAIYALSAISYHFELMR</sequence>
<dbReference type="NCBIfam" id="NF008691">
    <property type="entry name" value="PRK11713.1-4"/>
    <property type="match status" value="1"/>
</dbReference>
<comment type="function">
    <text evidence="10 12">Specifically methylates the N3 position of the uracil ring of uridine 1498 (m3U1498) in 16S rRNA. Acts on the fully assembled 30S ribosomal subunit.</text>
</comment>